<dbReference type="EMBL" id="LCOQ01000002">
    <property type="protein sequence ID" value="KKU81108.1"/>
    <property type="molecule type" value="Genomic_DNA"/>
</dbReference>
<keyword evidence="1" id="KW-0472">Membrane</keyword>
<comment type="caution">
    <text evidence="2">The sequence shown here is derived from an EMBL/GenBank/DDBJ whole genome shotgun (WGS) entry which is preliminary data.</text>
</comment>
<evidence type="ECO:0000313" key="2">
    <source>
        <dbReference type="EMBL" id="KKU81108.1"/>
    </source>
</evidence>
<dbReference type="AlphaFoldDB" id="A0A0G1VSK0"/>
<feature type="transmembrane region" description="Helical" evidence="1">
    <location>
        <begin position="12"/>
        <end position="31"/>
    </location>
</feature>
<protein>
    <submittedName>
        <fullName evidence="2">Uncharacterized protein</fullName>
    </submittedName>
</protein>
<proteinExistence type="predicted"/>
<sequence length="40" mass="4631">MFNSEVSPLLLFYLMGATFLLIVAIIVYPTLRDQSKKKRL</sequence>
<dbReference type="Proteomes" id="UP000034212">
    <property type="component" value="Unassembled WGS sequence"/>
</dbReference>
<accession>A0A0G1VSK0</accession>
<organism evidence="2 3">
    <name type="scientific">Candidatus Gottesmanbacteria bacterium GW2011_GWA1_47_8</name>
    <dbReference type="NCBI Taxonomy" id="1618438"/>
    <lineage>
        <taxon>Bacteria</taxon>
        <taxon>Candidatus Gottesmaniibacteriota</taxon>
    </lineage>
</organism>
<reference evidence="2 3" key="1">
    <citation type="journal article" date="2015" name="Nature">
        <title>rRNA introns, odd ribosomes, and small enigmatic genomes across a large radiation of phyla.</title>
        <authorList>
            <person name="Brown C.T."/>
            <person name="Hug L.A."/>
            <person name="Thomas B.C."/>
            <person name="Sharon I."/>
            <person name="Castelle C.J."/>
            <person name="Singh A."/>
            <person name="Wilkins M.J."/>
            <person name="Williams K.H."/>
            <person name="Banfield J.F."/>
        </authorList>
    </citation>
    <scope>NUCLEOTIDE SEQUENCE [LARGE SCALE GENOMIC DNA]</scope>
</reference>
<name>A0A0G1VSK0_9BACT</name>
<evidence type="ECO:0000256" key="1">
    <source>
        <dbReference type="SAM" id="Phobius"/>
    </source>
</evidence>
<gene>
    <name evidence="2" type="ORF">UY08_C0002G0021</name>
</gene>
<keyword evidence="1" id="KW-1133">Transmembrane helix</keyword>
<evidence type="ECO:0000313" key="3">
    <source>
        <dbReference type="Proteomes" id="UP000034212"/>
    </source>
</evidence>
<keyword evidence="1" id="KW-0812">Transmembrane</keyword>